<accession>A0A644ZAY7</accession>
<gene>
    <name evidence="1" type="ORF">SDC9_84488</name>
</gene>
<dbReference type="AlphaFoldDB" id="A0A644ZAY7"/>
<organism evidence="1">
    <name type="scientific">bioreactor metagenome</name>
    <dbReference type="NCBI Taxonomy" id="1076179"/>
    <lineage>
        <taxon>unclassified sequences</taxon>
        <taxon>metagenomes</taxon>
        <taxon>ecological metagenomes</taxon>
    </lineage>
</organism>
<reference evidence="1" key="1">
    <citation type="submission" date="2019-08" db="EMBL/GenBank/DDBJ databases">
        <authorList>
            <person name="Kucharzyk K."/>
            <person name="Murdoch R.W."/>
            <person name="Higgins S."/>
            <person name="Loffler F."/>
        </authorList>
    </citation>
    <scope>NUCLEOTIDE SEQUENCE</scope>
</reference>
<dbReference type="EMBL" id="VSSQ01008094">
    <property type="protein sequence ID" value="MPM37869.1"/>
    <property type="molecule type" value="Genomic_DNA"/>
</dbReference>
<protein>
    <submittedName>
        <fullName evidence="1">Uncharacterized protein</fullName>
    </submittedName>
</protein>
<proteinExistence type="predicted"/>
<sequence>MIVITVPATPTVYVQRHLIRPSGYACARVAVQIGGSAAHCGEGIGSRTDHGDGIGIRACSALGKHGAVLRAKLNLLCCGNAVERDLEALTAIFCPLPGIDGKRVGSPERKLGSSGGRRIHRGLEPDNAFRRRFGGGRGRLLLCNAKRLQQGFGCSAGGLIGKDYR</sequence>
<evidence type="ECO:0000313" key="1">
    <source>
        <dbReference type="EMBL" id="MPM37869.1"/>
    </source>
</evidence>
<comment type="caution">
    <text evidence="1">The sequence shown here is derived from an EMBL/GenBank/DDBJ whole genome shotgun (WGS) entry which is preliminary data.</text>
</comment>
<name>A0A644ZAY7_9ZZZZ</name>